<organism evidence="1 2">
    <name type="scientific">Forsythia ovata</name>
    <dbReference type="NCBI Taxonomy" id="205694"/>
    <lineage>
        <taxon>Eukaryota</taxon>
        <taxon>Viridiplantae</taxon>
        <taxon>Streptophyta</taxon>
        <taxon>Embryophyta</taxon>
        <taxon>Tracheophyta</taxon>
        <taxon>Spermatophyta</taxon>
        <taxon>Magnoliopsida</taxon>
        <taxon>eudicotyledons</taxon>
        <taxon>Gunneridae</taxon>
        <taxon>Pentapetalae</taxon>
        <taxon>asterids</taxon>
        <taxon>lamiids</taxon>
        <taxon>Lamiales</taxon>
        <taxon>Oleaceae</taxon>
        <taxon>Forsythieae</taxon>
        <taxon>Forsythia</taxon>
    </lineage>
</organism>
<evidence type="ECO:0000313" key="1">
    <source>
        <dbReference type="EMBL" id="KAL2537132.1"/>
    </source>
</evidence>
<accession>A0ABD1VIE7</accession>
<keyword evidence="2" id="KW-1185">Reference proteome</keyword>
<gene>
    <name evidence="1" type="ORF">Fot_18523</name>
</gene>
<dbReference type="Proteomes" id="UP001604277">
    <property type="component" value="Unassembled WGS sequence"/>
</dbReference>
<comment type="caution">
    <text evidence="1">The sequence shown here is derived from an EMBL/GenBank/DDBJ whole genome shotgun (WGS) entry which is preliminary data.</text>
</comment>
<name>A0ABD1VIE7_9LAMI</name>
<reference evidence="2" key="1">
    <citation type="submission" date="2024-07" db="EMBL/GenBank/DDBJ databases">
        <title>Two chromosome-level genome assemblies of Korean endemic species Abeliophyllum distichum and Forsythia ovata (Oleaceae).</title>
        <authorList>
            <person name="Jang H."/>
        </authorList>
    </citation>
    <scope>NUCLEOTIDE SEQUENCE [LARGE SCALE GENOMIC DNA]</scope>
</reference>
<dbReference type="AlphaFoldDB" id="A0ABD1VIE7"/>
<dbReference type="EMBL" id="JBFOLJ010000005">
    <property type="protein sequence ID" value="KAL2537132.1"/>
    <property type="molecule type" value="Genomic_DNA"/>
</dbReference>
<sequence>MRDSTTESGDGGCPRATCEETADYTSDYVELGLLYHNSTVVLPPGNFFSRMLGTLNATNYLSNSDEGCVHWDCVSLLVFEKLGFFDVDKRRPTKSNIHNTLWRDHAHMGLEMSPDKGYIYTSYTRLQKNSTMLR</sequence>
<protein>
    <submittedName>
        <fullName evidence="1">Uncharacterized protein</fullName>
    </submittedName>
</protein>
<evidence type="ECO:0000313" key="2">
    <source>
        <dbReference type="Proteomes" id="UP001604277"/>
    </source>
</evidence>
<proteinExistence type="predicted"/>